<sequence>MRNATTDMDGNRSFGQRVWYVFHLGAGNLSKKENPGVKTPGFFSIQD</sequence>
<name>A0A1I2B9V7_9FIRM</name>
<evidence type="ECO:0000313" key="1">
    <source>
        <dbReference type="EMBL" id="SFE52083.1"/>
    </source>
</evidence>
<dbReference type="STRING" id="1123323.SAMN05216245_10839"/>
<protein>
    <submittedName>
        <fullName evidence="1">Uncharacterized protein</fullName>
    </submittedName>
</protein>
<dbReference type="AlphaFoldDB" id="A0A1I2B9V7"/>
<dbReference type="Proteomes" id="UP000198896">
    <property type="component" value="Unassembled WGS sequence"/>
</dbReference>
<dbReference type="EMBL" id="FONL01000008">
    <property type="protein sequence ID" value="SFE52083.1"/>
    <property type="molecule type" value="Genomic_DNA"/>
</dbReference>
<reference evidence="1 2" key="1">
    <citation type="submission" date="2016-10" db="EMBL/GenBank/DDBJ databases">
        <authorList>
            <person name="de Groot N.N."/>
        </authorList>
    </citation>
    <scope>NUCLEOTIDE SEQUENCE [LARGE SCALE GENOMIC DNA]</scope>
    <source>
        <strain evidence="1 2">DSM 9236</strain>
    </source>
</reference>
<evidence type="ECO:0000313" key="2">
    <source>
        <dbReference type="Proteomes" id="UP000198896"/>
    </source>
</evidence>
<gene>
    <name evidence="1" type="ORF">SAMN05216245_10839</name>
</gene>
<keyword evidence="2" id="KW-1185">Reference proteome</keyword>
<organism evidence="1 2">
    <name type="scientific">Succiniclasticum ruminis DSM 9236</name>
    <dbReference type="NCBI Taxonomy" id="1123323"/>
    <lineage>
        <taxon>Bacteria</taxon>
        <taxon>Bacillati</taxon>
        <taxon>Bacillota</taxon>
        <taxon>Negativicutes</taxon>
        <taxon>Acidaminococcales</taxon>
        <taxon>Acidaminococcaceae</taxon>
        <taxon>Succiniclasticum</taxon>
    </lineage>
</organism>
<accession>A0A1I2B9V7</accession>
<proteinExistence type="predicted"/>